<protein>
    <submittedName>
        <fullName evidence="6">Uncharacterized protein</fullName>
    </submittedName>
</protein>
<dbReference type="CDD" id="cd01221">
    <property type="entry name" value="PH_ephexin"/>
    <property type="match status" value="1"/>
</dbReference>
<evidence type="ECO:0000259" key="5">
    <source>
        <dbReference type="PROSITE" id="PS50010"/>
    </source>
</evidence>
<dbReference type="Gene3D" id="2.30.30.40">
    <property type="entry name" value="SH3 Domains"/>
    <property type="match status" value="1"/>
</dbReference>
<accession>A0AAD9DZC8</accession>
<dbReference type="PANTHER" id="PTHR12845:SF10">
    <property type="entry name" value="EPHEXIN-1-LIKE"/>
    <property type="match status" value="1"/>
</dbReference>
<evidence type="ECO:0000256" key="2">
    <source>
        <dbReference type="PROSITE-ProRule" id="PRU00192"/>
    </source>
</evidence>
<dbReference type="InterPro" id="IPR001452">
    <property type="entry name" value="SH3_domain"/>
</dbReference>
<dbReference type="EMBL" id="JAROKS010000015">
    <property type="protein sequence ID" value="KAK1796787.1"/>
    <property type="molecule type" value="Genomic_DNA"/>
</dbReference>
<dbReference type="SUPFAM" id="SSF50729">
    <property type="entry name" value="PH domain-like"/>
    <property type="match status" value="1"/>
</dbReference>
<comment type="caution">
    <text evidence="6">The sequence shown here is derived from an EMBL/GenBank/DDBJ whole genome shotgun (WGS) entry which is preliminary data.</text>
</comment>
<dbReference type="PANTHER" id="PTHR12845">
    <property type="entry name" value="GUANINE NUCLEOTIDE EXCHANGE FACTOR"/>
    <property type="match status" value="1"/>
</dbReference>
<name>A0AAD9DZC8_9TELE</name>
<dbReference type="InterPro" id="IPR000219">
    <property type="entry name" value="DH_dom"/>
</dbReference>
<dbReference type="AlphaFoldDB" id="A0AAD9DZC8"/>
<organism evidence="6 7">
    <name type="scientific">Electrophorus voltai</name>
    <dbReference type="NCBI Taxonomy" id="2609070"/>
    <lineage>
        <taxon>Eukaryota</taxon>
        <taxon>Metazoa</taxon>
        <taxon>Chordata</taxon>
        <taxon>Craniata</taxon>
        <taxon>Vertebrata</taxon>
        <taxon>Euteleostomi</taxon>
        <taxon>Actinopterygii</taxon>
        <taxon>Neopterygii</taxon>
        <taxon>Teleostei</taxon>
        <taxon>Ostariophysi</taxon>
        <taxon>Gymnotiformes</taxon>
        <taxon>Gymnotoidei</taxon>
        <taxon>Gymnotidae</taxon>
        <taxon>Electrophorus</taxon>
    </lineage>
</organism>
<proteinExistence type="predicted"/>
<dbReference type="SUPFAM" id="SSF48065">
    <property type="entry name" value="DBL homology domain (DH-domain)"/>
    <property type="match status" value="1"/>
</dbReference>
<dbReference type="InterPro" id="IPR036028">
    <property type="entry name" value="SH3-like_dom_sf"/>
</dbReference>
<dbReference type="SMART" id="SM00326">
    <property type="entry name" value="SH3"/>
    <property type="match status" value="1"/>
</dbReference>
<evidence type="ECO:0000313" key="7">
    <source>
        <dbReference type="Proteomes" id="UP001239994"/>
    </source>
</evidence>
<evidence type="ECO:0000313" key="6">
    <source>
        <dbReference type="EMBL" id="KAK1796787.1"/>
    </source>
</evidence>
<reference evidence="6" key="1">
    <citation type="submission" date="2023-03" db="EMBL/GenBank/DDBJ databases">
        <title>Electrophorus voltai genome.</title>
        <authorList>
            <person name="Bian C."/>
        </authorList>
    </citation>
    <scope>NUCLEOTIDE SEQUENCE</scope>
    <source>
        <strain evidence="6">CB-2022</strain>
        <tissue evidence="6">Muscle</tissue>
    </source>
</reference>
<dbReference type="Pfam" id="PF00621">
    <property type="entry name" value="RhoGEF"/>
    <property type="match status" value="1"/>
</dbReference>
<dbReference type="Proteomes" id="UP001239994">
    <property type="component" value="Unassembled WGS sequence"/>
</dbReference>
<evidence type="ECO:0000256" key="3">
    <source>
        <dbReference type="SAM" id="MobiDB-lite"/>
    </source>
</evidence>
<keyword evidence="7" id="KW-1185">Reference proteome</keyword>
<evidence type="ECO:0000259" key="4">
    <source>
        <dbReference type="PROSITE" id="PS50002"/>
    </source>
</evidence>
<feature type="compositionally biased region" description="Pro residues" evidence="3">
    <location>
        <begin position="156"/>
        <end position="169"/>
    </location>
</feature>
<gene>
    <name evidence="6" type="ORF">P4O66_009802</name>
</gene>
<keyword evidence="1 2" id="KW-0728">SH3 domain</keyword>
<sequence>MSFLRRVMSGASVDTDPGRVDTGRARTSMGGDDNIKTKPRLPPKPQLRGGGPPIAAHVVQGKVGEEHHQMRHSRQKPSHAVNENADRRPKCLNSPVHTKPVPKPRLRKPPALAHGPSQPVAAGNVNVSGRTSLFGSIVPSHIKREGIKQHEKPRRVPPNIPLPPRPLPKAPREIIITNEVYGDSKPNSDTSQKWSMKSLWQDRCVVKDKGILSQLTKEKLLLQEECLVTHMLGACVLTRKESPRVVEVLSKLEEHPCCNRLPLESFLCLPFQRISRLKILMEMVLKRTGLGSDLRVSAEGAVREVSKVLEACNREVGKMKQMEELVHIANKTAFQCKSLPLVSSSRWLVKEGDMVQLSLNENIFSQKRISSVHLFLFNDLLLVTTKKGSDRYVVCDHVHRSLIEVSEGAELEQDLDGCDLNLIFQLALVKNHRGATSHFLLQSSTQAERDAWLELLSTQRSAEEGVYEEWDCPQARCVEVYHGNQPGELSLEREDIVSIFHKTTDGYMEGRRLHDGQIGRFPAACVVEISSEHVQRRHLRERYHVLQTAARMLKWHIRQDCHTTNCFR</sequence>
<dbReference type="PROSITE" id="PS50010">
    <property type="entry name" value="DH_2"/>
    <property type="match status" value="1"/>
</dbReference>
<dbReference type="GO" id="GO:0005085">
    <property type="term" value="F:guanyl-nucleotide exchange factor activity"/>
    <property type="evidence" value="ECO:0007669"/>
    <property type="project" value="InterPro"/>
</dbReference>
<dbReference type="InterPro" id="IPR047271">
    <property type="entry name" value="Ephexin-like"/>
</dbReference>
<feature type="region of interest" description="Disordered" evidence="3">
    <location>
        <begin position="146"/>
        <end position="169"/>
    </location>
</feature>
<dbReference type="InterPro" id="IPR035899">
    <property type="entry name" value="DBL_dom_sf"/>
</dbReference>
<dbReference type="Pfam" id="PF07653">
    <property type="entry name" value="SH3_2"/>
    <property type="match status" value="1"/>
</dbReference>
<dbReference type="InterPro" id="IPR011993">
    <property type="entry name" value="PH-like_dom_sf"/>
</dbReference>
<dbReference type="InterPro" id="IPR047270">
    <property type="entry name" value="PH_ephexin"/>
</dbReference>
<evidence type="ECO:0000256" key="1">
    <source>
        <dbReference type="ARBA" id="ARBA00022443"/>
    </source>
</evidence>
<dbReference type="Gene3D" id="1.20.900.10">
    <property type="entry name" value="Dbl homology (DH) domain"/>
    <property type="match status" value="1"/>
</dbReference>
<feature type="region of interest" description="Disordered" evidence="3">
    <location>
        <begin position="1"/>
        <end position="125"/>
    </location>
</feature>
<dbReference type="PROSITE" id="PS50002">
    <property type="entry name" value="SH3"/>
    <property type="match status" value="1"/>
</dbReference>
<feature type="domain" description="SH3" evidence="4">
    <location>
        <begin position="470"/>
        <end position="531"/>
    </location>
</feature>
<dbReference type="SUPFAM" id="SSF50044">
    <property type="entry name" value="SH3-domain"/>
    <property type="match status" value="1"/>
</dbReference>
<dbReference type="Gene3D" id="2.30.29.30">
    <property type="entry name" value="Pleckstrin-homology domain (PH domain)/Phosphotyrosine-binding domain (PTB)"/>
    <property type="match status" value="1"/>
</dbReference>
<feature type="domain" description="DH" evidence="5">
    <location>
        <begin position="239"/>
        <end position="315"/>
    </location>
</feature>